<protein>
    <submittedName>
        <fullName evidence="2">P-type domain-containing protein</fullName>
    </submittedName>
</protein>
<evidence type="ECO:0000313" key="2">
    <source>
        <dbReference type="WBParaSite" id="PgR007_g177_t12"/>
    </source>
</evidence>
<name>A0A915AGP4_PARUN</name>
<accession>A0A915AGP4</accession>
<dbReference type="Proteomes" id="UP000887569">
    <property type="component" value="Unplaced"/>
</dbReference>
<sequence length="80" mass="9929">MRTNTRRFAQYVHRRKRYLHMRLVPRRSRVAPICQVPYSHIMHTNKMHIICSFTDAEKYCNLDLKHRNFHFFRTFNAHLI</sequence>
<proteinExistence type="predicted"/>
<dbReference type="WBParaSite" id="PgR007_g177_t12">
    <property type="protein sequence ID" value="PgR007_g177_t12"/>
    <property type="gene ID" value="PgR007_g177"/>
</dbReference>
<dbReference type="AlphaFoldDB" id="A0A915AGP4"/>
<evidence type="ECO:0000313" key="1">
    <source>
        <dbReference type="Proteomes" id="UP000887569"/>
    </source>
</evidence>
<organism evidence="1 2">
    <name type="scientific">Parascaris univalens</name>
    <name type="common">Nematode worm</name>
    <dbReference type="NCBI Taxonomy" id="6257"/>
    <lineage>
        <taxon>Eukaryota</taxon>
        <taxon>Metazoa</taxon>
        <taxon>Ecdysozoa</taxon>
        <taxon>Nematoda</taxon>
        <taxon>Chromadorea</taxon>
        <taxon>Rhabditida</taxon>
        <taxon>Spirurina</taxon>
        <taxon>Ascaridomorpha</taxon>
        <taxon>Ascaridoidea</taxon>
        <taxon>Ascarididae</taxon>
        <taxon>Parascaris</taxon>
    </lineage>
</organism>
<reference evidence="2" key="1">
    <citation type="submission" date="2022-11" db="UniProtKB">
        <authorList>
            <consortium name="WormBaseParasite"/>
        </authorList>
    </citation>
    <scope>IDENTIFICATION</scope>
</reference>
<keyword evidence="1" id="KW-1185">Reference proteome</keyword>